<accession>A0A089P562</accession>
<feature type="domain" description="DUF3616" evidence="3">
    <location>
        <begin position="181"/>
        <end position="310"/>
    </location>
</feature>
<dbReference type="Proteomes" id="UP000029492">
    <property type="component" value="Chromosome"/>
</dbReference>
<name>A0A089P562_9HYPH</name>
<dbReference type="eggNOG" id="ENOG5032VIM">
    <property type="taxonomic scope" value="Bacteria"/>
</dbReference>
<feature type="chain" id="PRO_5001848373" evidence="2">
    <location>
        <begin position="23"/>
        <end position="364"/>
    </location>
</feature>
<feature type="region of interest" description="Disordered" evidence="1">
    <location>
        <begin position="98"/>
        <end position="124"/>
    </location>
</feature>
<feature type="signal peptide" evidence="2">
    <location>
        <begin position="1"/>
        <end position="22"/>
    </location>
</feature>
<protein>
    <submittedName>
        <fullName evidence="4">Protein of unassigned function</fullName>
    </submittedName>
</protein>
<evidence type="ECO:0000256" key="2">
    <source>
        <dbReference type="SAM" id="SignalP"/>
    </source>
</evidence>
<dbReference type="HOGENOM" id="CLU_854361_0_0_5"/>
<evidence type="ECO:0000256" key="1">
    <source>
        <dbReference type="SAM" id="MobiDB-lite"/>
    </source>
</evidence>
<gene>
    <name evidence="4" type="ORF">MOC_5443</name>
</gene>
<dbReference type="Pfam" id="PF12275">
    <property type="entry name" value="DUF3616"/>
    <property type="match status" value="2"/>
</dbReference>
<dbReference type="KEGG" id="mor:MOC_5443"/>
<dbReference type="EMBL" id="CP003811">
    <property type="protein sequence ID" value="AIQ93198.1"/>
    <property type="molecule type" value="Genomic_DNA"/>
</dbReference>
<evidence type="ECO:0000313" key="4">
    <source>
        <dbReference type="EMBL" id="AIQ93198.1"/>
    </source>
</evidence>
<sequence length="364" mass="38451">MRVVVAAVLGVVCLVPLRSALAQSTPALLKPGATLGTVEALAGEDENEPEGVSGIACRPATGLGRTCLLINDESQAAQVVQIKDGVIIPGETIPIVGDAPSTETLGRAPRVTSCPKKDAGGFDESDGEGVAFSDPYFYVVGSHGCSRKKGKFKLSSFLVARIRMDAQDVPDGKKYSLETSYRLSDYLQRAPRVGRFFGTQLQNSEASDDDANGLNVEGIAVRGDTMYVGLRAPVDRDAGEAFLLRVSVSALFDKTSGKEHAPSEAVPDVIPLRLGRNVGIRDLTFMPDDRLLVLGGPAQEQSVPYGLYAVEPSTGAVSASWRIPPLVGALKKGKAEALTMLGPGRVLIMFDALANGGAREYSFE</sequence>
<dbReference type="AlphaFoldDB" id="A0A089P562"/>
<organism evidence="4 5">
    <name type="scientific">Methylobacterium oryzae CBMB20</name>
    <dbReference type="NCBI Taxonomy" id="693986"/>
    <lineage>
        <taxon>Bacteria</taxon>
        <taxon>Pseudomonadati</taxon>
        <taxon>Pseudomonadota</taxon>
        <taxon>Alphaproteobacteria</taxon>
        <taxon>Hyphomicrobiales</taxon>
        <taxon>Methylobacteriaceae</taxon>
        <taxon>Methylobacterium</taxon>
    </lineage>
</organism>
<dbReference type="InterPro" id="IPR022060">
    <property type="entry name" value="DUF3616"/>
</dbReference>
<evidence type="ECO:0000259" key="3">
    <source>
        <dbReference type="Pfam" id="PF12275"/>
    </source>
</evidence>
<keyword evidence="2" id="KW-0732">Signal</keyword>
<proteinExistence type="predicted"/>
<dbReference type="RefSeq" id="WP_100794046.1">
    <property type="nucleotide sequence ID" value="NZ_CP003811.1"/>
</dbReference>
<reference evidence="4 5" key="1">
    <citation type="journal article" date="2014" name="PLoS ONE">
        <title>Genome Information of Methylobacterium oryzae, a Plant-Probiotic Methylotroph in the Phyllosphere.</title>
        <authorList>
            <person name="Kwak M.J."/>
            <person name="Jeong H."/>
            <person name="Madhaiyan M."/>
            <person name="Lee Y."/>
            <person name="Sa T.M."/>
            <person name="Oh T.K."/>
            <person name="Kim J.F."/>
        </authorList>
    </citation>
    <scope>NUCLEOTIDE SEQUENCE [LARGE SCALE GENOMIC DNA]</scope>
    <source>
        <strain evidence="4 5">CBMB20</strain>
    </source>
</reference>
<keyword evidence="5" id="KW-1185">Reference proteome</keyword>
<evidence type="ECO:0000313" key="5">
    <source>
        <dbReference type="Proteomes" id="UP000029492"/>
    </source>
</evidence>
<feature type="domain" description="DUF3616" evidence="3">
    <location>
        <begin position="123"/>
        <end position="152"/>
    </location>
</feature>